<feature type="domain" description="Guanylate cyclase" evidence="3">
    <location>
        <begin position="453"/>
        <end position="585"/>
    </location>
</feature>
<dbReference type="SMART" id="SM00044">
    <property type="entry name" value="CYCc"/>
    <property type="match status" value="1"/>
</dbReference>
<keyword evidence="2" id="KW-0812">Transmembrane</keyword>
<dbReference type="GO" id="GO:0035556">
    <property type="term" value="P:intracellular signal transduction"/>
    <property type="evidence" value="ECO:0007669"/>
    <property type="project" value="InterPro"/>
</dbReference>
<feature type="transmembrane region" description="Helical" evidence="2">
    <location>
        <begin position="331"/>
        <end position="349"/>
    </location>
</feature>
<evidence type="ECO:0000313" key="4">
    <source>
        <dbReference type="EMBL" id="MBD2772428.1"/>
    </source>
</evidence>
<feature type="transmembrane region" description="Helical" evidence="2">
    <location>
        <begin position="391"/>
        <end position="414"/>
    </location>
</feature>
<evidence type="ECO:0000313" key="5">
    <source>
        <dbReference type="Proteomes" id="UP000629098"/>
    </source>
</evidence>
<keyword evidence="2" id="KW-0472">Membrane</keyword>
<accession>A0A8J7BX80</accession>
<dbReference type="Pfam" id="PF00211">
    <property type="entry name" value="Guanylate_cyc"/>
    <property type="match status" value="1"/>
</dbReference>
<comment type="similarity">
    <text evidence="1">Belongs to the adenylyl cyclase class-3 family.</text>
</comment>
<dbReference type="SUPFAM" id="SSF55073">
    <property type="entry name" value="Nucleotide cyclase"/>
    <property type="match status" value="1"/>
</dbReference>
<dbReference type="CDD" id="cd07302">
    <property type="entry name" value="CHD"/>
    <property type="match status" value="1"/>
</dbReference>
<keyword evidence="5" id="KW-1185">Reference proteome</keyword>
<dbReference type="PANTHER" id="PTHR43081">
    <property type="entry name" value="ADENYLATE CYCLASE, TERMINAL-DIFFERENTIATION SPECIFIC-RELATED"/>
    <property type="match status" value="1"/>
</dbReference>
<feature type="transmembrane region" description="Helical" evidence="2">
    <location>
        <begin position="361"/>
        <end position="385"/>
    </location>
</feature>
<dbReference type="Pfam" id="PF05226">
    <property type="entry name" value="CHASE2"/>
    <property type="match status" value="1"/>
</dbReference>
<dbReference type="AlphaFoldDB" id="A0A8J7BX80"/>
<gene>
    <name evidence="4" type="ORF">ICL16_10150</name>
</gene>
<feature type="transmembrane region" description="Helical" evidence="2">
    <location>
        <begin position="12"/>
        <end position="35"/>
    </location>
</feature>
<dbReference type="EMBL" id="JACXAE010000039">
    <property type="protein sequence ID" value="MBD2772428.1"/>
    <property type="molecule type" value="Genomic_DNA"/>
</dbReference>
<organism evidence="4 5">
    <name type="scientific">Iningainema tapete BLCC-T55</name>
    <dbReference type="NCBI Taxonomy" id="2748662"/>
    <lineage>
        <taxon>Bacteria</taxon>
        <taxon>Bacillati</taxon>
        <taxon>Cyanobacteriota</taxon>
        <taxon>Cyanophyceae</taxon>
        <taxon>Nostocales</taxon>
        <taxon>Scytonemataceae</taxon>
        <taxon>Iningainema tapete</taxon>
    </lineage>
</organism>
<comment type="caution">
    <text evidence="4">The sequence shown here is derived from an EMBL/GenBank/DDBJ whole genome shotgun (WGS) entry which is preliminary data.</text>
</comment>
<evidence type="ECO:0000259" key="3">
    <source>
        <dbReference type="PROSITE" id="PS50125"/>
    </source>
</evidence>
<dbReference type="PANTHER" id="PTHR43081:SF1">
    <property type="entry name" value="ADENYLATE CYCLASE, TERMINAL-DIFFERENTIATION SPECIFIC"/>
    <property type="match status" value="1"/>
</dbReference>
<dbReference type="InterPro" id="IPR029787">
    <property type="entry name" value="Nucleotide_cyclase"/>
</dbReference>
<dbReference type="SMART" id="SM01080">
    <property type="entry name" value="CHASE2"/>
    <property type="match status" value="1"/>
</dbReference>
<evidence type="ECO:0000256" key="2">
    <source>
        <dbReference type="SAM" id="Phobius"/>
    </source>
</evidence>
<dbReference type="PROSITE" id="PS50125">
    <property type="entry name" value="GUANYLATE_CYCLASE_2"/>
    <property type="match status" value="1"/>
</dbReference>
<proteinExistence type="inferred from homology"/>
<dbReference type="GO" id="GO:0004016">
    <property type="term" value="F:adenylate cyclase activity"/>
    <property type="evidence" value="ECO:0007669"/>
    <property type="project" value="UniProtKB-ARBA"/>
</dbReference>
<evidence type="ECO:0000256" key="1">
    <source>
        <dbReference type="ARBA" id="ARBA00005381"/>
    </source>
</evidence>
<dbReference type="InterPro" id="IPR007890">
    <property type="entry name" value="CHASE2"/>
</dbReference>
<reference evidence="4" key="1">
    <citation type="submission" date="2020-09" db="EMBL/GenBank/DDBJ databases">
        <title>Iningainema tapete sp. nov. (Scytonemataceae, Cyanobacteria) from greenhouses in central Florida (USA) produces two types of nodularin with biosynthetic potential for microcystin-LR and anabaenopeptins.</title>
        <authorList>
            <person name="Berthold D.E."/>
            <person name="Lefler F.W."/>
            <person name="Huang I.-S."/>
            <person name="Abdulla H."/>
            <person name="Zimba P.V."/>
            <person name="Laughinghouse H.D. IV."/>
        </authorList>
    </citation>
    <scope>NUCLEOTIDE SEQUENCE</scope>
    <source>
        <strain evidence="4">BLCCT55</strain>
    </source>
</reference>
<keyword evidence="2" id="KW-1133">Transmembrane helix</keyword>
<protein>
    <submittedName>
        <fullName evidence="4">Adenylate/guanylate cyclase domain-containing protein</fullName>
    </submittedName>
</protein>
<dbReference type="InterPro" id="IPR050697">
    <property type="entry name" value="Adenylyl/Guanylyl_Cyclase_3/4"/>
</dbReference>
<sequence length="756" mass="82865">MWANIRKQIWQLRAVLIVTSSVASVLIGLRAYGLLQPLEWAALDEFFRLRPFEPVDTRIVIVEVTESDIRKNKWPISDEKLAQLLKILKQQQPRALALDIYRDLPVEPGHQELEKVFKTTPNLIGIQKVIGDTSGFAVNPPKTLSNLGQVSANDLVIDVDGKIRRSLLSTKDKNNQVVLSLGAQLGLIYLEAEGITLQAIPPVQSQRRRLGKATLVPFQANDGGYVKADAGGYQILANFRNLRQGFRKISITNVLEGRMPKDLVRDRIVLIGVTAESSSDFFYTPYSSGLLGQSPKAFTGVEIHADVASQLLSAALEGRPQIKVWSEPLEWLWIFGCAFVGAILSWTQHWKIAINKVVKGVALGLPLTSTIIMLVGGAVICGSYAAFLSGWWIPVVPAVLALFLSAVTITAHIARTTNLMRQAFGRYLTNEVVANLLETPGGLKFGGERRKVTLLISTLGGFSAISERLSPEKAVEVGNLYLEEMIDVITQYQGTINDFMGDRIFAIFGTPIQREDDAVRAVACALAMQLKMNSINIKLSNMNLSPLEMGIGLHTGEVLAGNIGSQRRAKYTVMGSNVNLAHQIESYTVGGQVLVSKDTFKDAGPILRVDGQMQVKLKEIRETITVYDIGGVGGKFNLCLPKHEEILVTLVQEIPLQFMILENKLEDKNLPGEVFQGSLVKLSTTSAEFRSHHPLQLFSNLLINLLPGGEQASGLGDIYAKVMAVSAHQQINVGIRFTAVPPEAVAFLAYIRQSGS</sequence>
<dbReference type="RefSeq" id="WP_190826957.1">
    <property type="nucleotide sequence ID" value="NZ_CAWPPI010000039.1"/>
</dbReference>
<dbReference type="GO" id="GO:0006171">
    <property type="term" value="P:cAMP biosynthetic process"/>
    <property type="evidence" value="ECO:0007669"/>
    <property type="project" value="TreeGrafter"/>
</dbReference>
<dbReference type="InterPro" id="IPR001054">
    <property type="entry name" value="A/G_cyclase"/>
</dbReference>
<name>A0A8J7BX80_9CYAN</name>
<dbReference type="Gene3D" id="3.30.70.1230">
    <property type="entry name" value="Nucleotide cyclase"/>
    <property type="match status" value="1"/>
</dbReference>
<dbReference type="Proteomes" id="UP000629098">
    <property type="component" value="Unassembled WGS sequence"/>
</dbReference>